<protein>
    <submittedName>
        <fullName evidence="3">Uncharacterized protein</fullName>
    </submittedName>
</protein>
<keyword evidence="4" id="KW-1185">Reference proteome</keyword>
<feature type="region of interest" description="Disordered" evidence="2">
    <location>
        <begin position="115"/>
        <end position="162"/>
    </location>
</feature>
<accession>A0A0F8D966</accession>
<dbReference type="Proteomes" id="UP000034841">
    <property type="component" value="Unassembled WGS sequence"/>
</dbReference>
<reference evidence="3 4" key="1">
    <citation type="submission" date="2015-04" db="EMBL/GenBank/DDBJ databases">
        <title>Genome sequence of Ceratocystis platani, a major pathogen of plane trees.</title>
        <authorList>
            <person name="Belbahri L."/>
        </authorList>
    </citation>
    <scope>NUCLEOTIDE SEQUENCE [LARGE SCALE GENOMIC DNA]</scope>
    <source>
        <strain evidence="3 4">CFO</strain>
    </source>
</reference>
<proteinExistence type="predicted"/>
<gene>
    <name evidence="3" type="ORF">CFO_g4972</name>
</gene>
<dbReference type="AlphaFoldDB" id="A0A0F8D966"/>
<evidence type="ECO:0000256" key="2">
    <source>
        <dbReference type="SAM" id="MobiDB-lite"/>
    </source>
</evidence>
<organism evidence="3 4">
    <name type="scientific">Ceratocystis fimbriata f. sp. platani</name>
    <dbReference type="NCBI Taxonomy" id="88771"/>
    <lineage>
        <taxon>Eukaryota</taxon>
        <taxon>Fungi</taxon>
        <taxon>Dikarya</taxon>
        <taxon>Ascomycota</taxon>
        <taxon>Pezizomycotina</taxon>
        <taxon>Sordariomycetes</taxon>
        <taxon>Hypocreomycetidae</taxon>
        <taxon>Microascales</taxon>
        <taxon>Ceratocystidaceae</taxon>
        <taxon>Ceratocystis</taxon>
    </lineage>
</organism>
<evidence type="ECO:0000313" key="3">
    <source>
        <dbReference type="EMBL" id="KKF92674.1"/>
    </source>
</evidence>
<evidence type="ECO:0000313" key="4">
    <source>
        <dbReference type="Proteomes" id="UP000034841"/>
    </source>
</evidence>
<dbReference type="EMBL" id="LBBL01000353">
    <property type="protein sequence ID" value="KKF92674.1"/>
    <property type="molecule type" value="Genomic_DNA"/>
</dbReference>
<evidence type="ECO:0000256" key="1">
    <source>
        <dbReference type="SAM" id="Coils"/>
    </source>
</evidence>
<comment type="caution">
    <text evidence="3">The sequence shown here is derived from an EMBL/GenBank/DDBJ whole genome shotgun (WGS) entry which is preliminary data.</text>
</comment>
<sequence>MSDRPIPPFMPDDLKSFHAHISSEPENWLKYFQAVYNYAEKADTQIVELRSALTTESAKLQDRTTAHEADQKALLTTQTQLDVLKEQLKEQRQEAHDQIFKARQSEQKAFEMVQAKTPRAAPAPEPPAQDPALETGEDPLFTETTSASHRSKRLPDPDKFDYPNQMIRARTKLFRLRQGNKEFATFFSEFQRLALEGEVSEVTLPILLEQNISKELRAMLLHHEPPSYEYHQFANFLQALENRMNCFGFIAPFNTSARPSAN</sequence>
<feature type="coiled-coil region" evidence="1">
    <location>
        <begin position="74"/>
        <end position="105"/>
    </location>
</feature>
<name>A0A0F8D966_CERFI</name>
<keyword evidence="1" id="KW-0175">Coiled coil</keyword>